<dbReference type="Pfam" id="PF18962">
    <property type="entry name" value="Por_Secre_tail"/>
    <property type="match status" value="1"/>
</dbReference>
<feature type="domain" description="Secretion system C-terminal sorting" evidence="3">
    <location>
        <begin position="317"/>
        <end position="379"/>
    </location>
</feature>
<protein>
    <submittedName>
        <fullName evidence="4">T9SS type A sorting domain-containing protein</fullName>
    </submittedName>
</protein>
<reference evidence="4" key="1">
    <citation type="submission" date="2020-08" db="EMBL/GenBank/DDBJ databases">
        <title>Winogradskyella ouciana sp. nov., isolated from the hadal seawater of the Mariana Trench.</title>
        <authorList>
            <person name="He X."/>
        </authorList>
    </citation>
    <scope>NUCLEOTIDE SEQUENCE [LARGE SCALE GENOMIC DNA]</scope>
    <source>
        <strain evidence="4">KCTC 52348</strain>
    </source>
</reference>
<organism evidence="4 5">
    <name type="scientific">Winogradskyella flava</name>
    <dbReference type="NCBI Taxonomy" id="1884876"/>
    <lineage>
        <taxon>Bacteria</taxon>
        <taxon>Pseudomonadati</taxon>
        <taxon>Bacteroidota</taxon>
        <taxon>Flavobacteriia</taxon>
        <taxon>Flavobacteriales</taxon>
        <taxon>Flavobacteriaceae</taxon>
        <taxon>Winogradskyella</taxon>
    </lineage>
</organism>
<dbReference type="SMART" id="SM00612">
    <property type="entry name" value="Kelch"/>
    <property type="match status" value="3"/>
</dbReference>
<dbReference type="Pfam" id="PF24681">
    <property type="entry name" value="Kelch_KLHDC2_KLHL20_DRC7"/>
    <property type="match status" value="1"/>
</dbReference>
<dbReference type="InterPro" id="IPR006652">
    <property type="entry name" value="Kelch_1"/>
</dbReference>
<sequence length="382" mass="40817">MKHLYTFIFFCFFIGIHANCQSINFSDAADMPAAKSATSSANDGSNIYVANGFSIAGGFTSDVFKYDITNNSWSVLTNATIGKRFGSAAIVGNNLFIFNGYTPGNSFNDALEIVDLATGVVVNPGLVNPQPAAGAGVSVEGNIIYSFGGNTGSGFSNKLYAVNTSALTITELAPMPIAAETKGEVVNGKLYIIGGFNGSTSDKIHVYDISTNTWTDEYTLPQTLSANATAVVGDRIYVLGDFSDQNFTGYFDTSTNTFTETTSNLVNRRHASAEGVNGELYVMGGNTTSSGTSAIASTQMASITLSTEDYNEELFSMYPNPAIDYVSFSKQVEELTLLSLTGRIVKEASNITTMDINDLQKGIYILKLKDQGNSQIIKLVKH</sequence>
<dbReference type="EMBL" id="JACLCP010000004">
    <property type="protein sequence ID" value="MBC2846150.1"/>
    <property type="molecule type" value="Genomic_DNA"/>
</dbReference>
<feature type="signal peptide" evidence="2">
    <location>
        <begin position="1"/>
        <end position="18"/>
    </location>
</feature>
<dbReference type="InterPro" id="IPR011043">
    <property type="entry name" value="Gal_Oxase/kelch_b-propeller"/>
</dbReference>
<dbReference type="SUPFAM" id="SSF50965">
    <property type="entry name" value="Galactose oxidase, central domain"/>
    <property type="match status" value="1"/>
</dbReference>
<dbReference type="Proteomes" id="UP000533900">
    <property type="component" value="Unassembled WGS sequence"/>
</dbReference>
<feature type="chain" id="PRO_5032286360" evidence="2">
    <location>
        <begin position="19"/>
        <end position="382"/>
    </location>
</feature>
<dbReference type="PANTHER" id="PTHR45632">
    <property type="entry name" value="LD33804P"/>
    <property type="match status" value="1"/>
</dbReference>
<proteinExistence type="predicted"/>
<accession>A0A842IT09</accession>
<evidence type="ECO:0000313" key="4">
    <source>
        <dbReference type="EMBL" id="MBC2846150.1"/>
    </source>
</evidence>
<dbReference type="InterPro" id="IPR015915">
    <property type="entry name" value="Kelch-typ_b-propeller"/>
</dbReference>
<evidence type="ECO:0000256" key="2">
    <source>
        <dbReference type="SAM" id="SignalP"/>
    </source>
</evidence>
<dbReference type="NCBIfam" id="TIGR04183">
    <property type="entry name" value="Por_Secre_tail"/>
    <property type="match status" value="1"/>
</dbReference>
<evidence type="ECO:0000256" key="1">
    <source>
        <dbReference type="ARBA" id="ARBA00022729"/>
    </source>
</evidence>
<comment type="caution">
    <text evidence="4">The sequence shown here is derived from an EMBL/GenBank/DDBJ whole genome shotgun (WGS) entry which is preliminary data.</text>
</comment>
<keyword evidence="5" id="KW-1185">Reference proteome</keyword>
<dbReference type="RefSeq" id="WP_185789860.1">
    <property type="nucleotide sequence ID" value="NZ_JACLCP010000004.1"/>
</dbReference>
<keyword evidence="1 2" id="KW-0732">Signal</keyword>
<dbReference type="Gene3D" id="2.120.10.80">
    <property type="entry name" value="Kelch-type beta propeller"/>
    <property type="match status" value="2"/>
</dbReference>
<dbReference type="AlphaFoldDB" id="A0A842IT09"/>
<gene>
    <name evidence="4" type="ORF">H7F21_13665</name>
</gene>
<evidence type="ECO:0000259" key="3">
    <source>
        <dbReference type="Pfam" id="PF18962"/>
    </source>
</evidence>
<name>A0A842IT09_9FLAO</name>
<dbReference type="InterPro" id="IPR026444">
    <property type="entry name" value="Secre_tail"/>
</dbReference>
<evidence type="ECO:0000313" key="5">
    <source>
        <dbReference type="Proteomes" id="UP000533900"/>
    </source>
</evidence>